<sequence length="116" mass="12969">MSQLKHGLILICLVMLCSCSSKPIVKVVTHTNTVYVLPPADWLELCDSPHFSGFSNLDLLNYSLTQTNALAMCNVNMLRLQQWRQQYQHASLSGVNGALLGITFLVRQYQNQLSDG</sequence>
<evidence type="ECO:0000256" key="1">
    <source>
        <dbReference type="SAM" id="SignalP"/>
    </source>
</evidence>
<dbReference type="KEGG" id="slj:EGC82_17975"/>
<gene>
    <name evidence="2" type="ORF">EGC82_17975</name>
</gene>
<proteinExistence type="predicted"/>
<evidence type="ECO:0000313" key="3">
    <source>
        <dbReference type="Proteomes" id="UP000278035"/>
    </source>
</evidence>
<dbReference type="EMBL" id="CP034015">
    <property type="protein sequence ID" value="AZG74472.1"/>
    <property type="molecule type" value="Genomic_DNA"/>
</dbReference>
<feature type="chain" id="PRO_5017932957" evidence="1">
    <location>
        <begin position="24"/>
        <end position="116"/>
    </location>
</feature>
<reference evidence="3" key="1">
    <citation type="submission" date="2018-11" db="EMBL/GenBank/DDBJ databases">
        <title>Shewanella sp. M2.</title>
        <authorList>
            <person name="Hwang Y.J."/>
            <person name="Hwang C.Y."/>
        </authorList>
    </citation>
    <scope>NUCLEOTIDE SEQUENCE [LARGE SCALE GENOMIC DNA]</scope>
    <source>
        <strain evidence="3">LMG 19866</strain>
    </source>
</reference>
<feature type="signal peptide" evidence="1">
    <location>
        <begin position="1"/>
        <end position="23"/>
    </location>
</feature>
<dbReference type="Pfam" id="PF23793">
    <property type="entry name" value="LysC"/>
    <property type="match status" value="1"/>
</dbReference>
<keyword evidence="3" id="KW-1185">Reference proteome</keyword>
<organism evidence="2 3">
    <name type="scientific">Shewanella livingstonensis</name>
    <dbReference type="NCBI Taxonomy" id="150120"/>
    <lineage>
        <taxon>Bacteria</taxon>
        <taxon>Pseudomonadati</taxon>
        <taxon>Pseudomonadota</taxon>
        <taxon>Gammaproteobacteria</taxon>
        <taxon>Alteromonadales</taxon>
        <taxon>Shewanellaceae</taxon>
        <taxon>Shewanella</taxon>
    </lineage>
</organism>
<dbReference type="NCBIfam" id="NF038368">
    <property type="entry name" value="P2_Rz1"/>
    <property type="match status" value="1"/>
</dbReference>
<protein>
    <submittedName>
        <fullName evidence="2">Uncharacterized protein</fullName>
    </submittedName>
</protein>
<dbReference type="AlphaFoldDB" id="A0A3G8M030"/>
<dbReference type="InterPro" id="IPR058979">
    <property type="entry name" value="LysC-like"/>
</dbReference>
<dbReference type="Proteomes" id="UP000278035">
    <property type="component" value="Chromosome"/>
</dbReference>
<dbReference type="PROSITE" id="PS51257">
    <property type="entry name" value="PROKAR_LIPOPROTEIN"/>
    <property type="match status" value="1"/>
</dbReference>
<keyword evidence="1" id="KW-0732">Signal</keyword>
<evidence type="ECO:0000313" key="2">
    <source>
        <dbReference type="EMBL" id="AZG74472.1"/>
    </source>
</evidence>
<dbReference type="RefSeq" id="WP_124731967.1">
    <property type="nucleotide sequence ID" value="NZ_CBCSKC010000077.1"/>
</dbReference>
<name>A0A3G8M030_9GAMM</name>
<dbReference type="InterPro" id="IPR047737">
    <property type="entry name" value="LysC"/>
</dbReference>
<accession>A0A3G8M030</accession>